<evidence type="ECO:0000259" key="2">
    <source>
        <dbReference type="Pfam" id="PF04892"/>
    </source>
</evidence>
<dbReference type="InterPro" id="IPR053150">
    <property type="entry name" value="Teicoplanin_resist-assoc"/>
</dbReference>
<reference evidence="3 4" key="1">
    <citation type="submission" date="2015-07" db="EMBL/GenBank/DDBJ databases">
        <title>Lactobacillus korensis/26-25/ whole genome sequencing.</title>
        <authorList>
            <person name="Kim M.K."/>
            <person name="Im W.-T."/>
            <person name="Srinivasan S."/>
            <person name="Lee J.-J."/>
        </authorList>
    </citation>
    <scope>NUCLEOTIDE SEQUENCE [LARGE SCALE GENOMIC DNA]</scope>
    <source>
        <strain evidence="3 4">26-25</strain>
    </source>
</reference>
<dbReference type="InterPro" id="IPR006976">
    <property type="entry name" value="VanZ-like"/>
</dbReference>
<dbReference type="Proteomes" id="UP000036000">
    <property type="component" value="Chromosome"/>
</dbReference>
<evidence type="ECO:0000256" key="1">
    <source>
        <dbReference type="SAM" id="Phobius"/>
    </source>
</evidence>
<dbReference type="KEGG" id="lko:ABN16_11000"/>
<sequence length="166" mass="19125">MIRWLPFILVSLLWASLCLKDLLAHRYRRIWWWLGCWGLNALTWTPITITLGSSVGDISSFEWAGGTWVLIPLQRASIDLSFWANIVMTVPQGMLFQFNWSQSRWHRWLLAGLATGLTLETGQAIFNAGVHLGRWVDINDVLTNCLGVVIGAACMWELQRHFRWLK</sequence>
<dbReference type="PANTHER" id="PTHR36834:SF2">
    <property type="entry name" value="MEMBRANE PROTEIN"/>
    <property type="match status" value="1"/>
</dbReference>
<dbReference type="EMBL" id="CP012033">
    <property type="protein sequence ID" value="AKP65466.1"/>
    <property type="molecule type" value="Genomic_DNA"/>
</dbReference>
<dbReference type="AlphaFoldDB" id="A0AAC8UVW4"/>
<evidence type="ECO:0000313" key="3">
    <source>
        <dbReference type="EMBL" id="AKP65466.1"/>
    </source>
</evidence>
<evidence type="ECO:0000313" key="4">
    <source>
        <dbReference type="Proteomes" id="UP000036000"/>
    </source>
</evidence>
<keyword evidence="1" id="KW-0472">Membrane</keyword>
<feature type="domain" description="VanZ-like" evidence="2">
    <location>
        <begin position="74"/>
        <end position="156"/>
    </location>
</feature>
<gene>
    <name evidence="3" type="ORF">ABN16_11000</name>
</gene>
<protein>
    <submittedName>
        <fullName evidence="3">Antibiotic resistance protein VanZ</fullName>
    </submittedName>
</protein>
<keyword evidence="1" id="KW-1133">Transmembrane helix</keyword>
<dbReference type="PANTHER" id="PTHR36834">
    <property type="entry name" value="MEMBRANE PROTEIN-RELATED"/>
    <property type="match status" value="1"/>
</dbReference>
<proteinExistence type="predicted"/>
<dbReference type="Pfam" id="PF04892">
    <property type="entry name" value="VanZ"/>
    <property type="match status" value="1"/>
</dbReference>
<organism evidence="3 4">
    <name type="scientific">Levilactobacillus koreensis</name>
    <dbReference type="NCBI Taxonomy" id="637971"/>
    <lineage>
        <taxon>Bacteria</taxon>
        <taxon>Bacillati</taxon>
        <taxon>Bacillota</taxon>
        <taxon>Bacilli</taxon>
        <taxon>Lactobacillales</taxon>
        <taxon>Lactobacillaceae</taxon>
        <taxon>Levilactobacillus</taxon>
    </lineage>
</organism>
<accession>A0AAC8UVW4</accession>
<keyword evidence="1" id="KW-0812">Transmembrane</keyword>
<keyword evidence="4" id="KW-1185">Reference proteome</keyword>
<feature type="transmembrane region" description="Helical" evidence="1">
    <location>
        <begin position="30"/>
        <end position="51"/>
    </location>
</feature>
<dbReference type="RefSeq" id="WP_048735758.1">
    <property type="nucleotide sequence ID" value="NZ_CP012033.1"/>
</dbReference>
<name>A0AAC8UVW4_9LACO</name>